<dbReference type="Proteomes" id="UP000276443">
    <property type="component" value="Unassembled WGS sequence"/>
</dbReference>
<comment type="caution">
    <text evidence="2">The sequence shown here is derived from an EMBL/GenBank/DDBJ whole genome shotgun (WGS) entry which is preliminary data.</text>
</comment>
<dbReference type="AlphaFoldDB" id="A0A3N5B3V4"/>
<dbReference type="RefSeq" id="WP_281274518.1">
    <property type="nucleotide sequence ID" value="NZ_RKRF01000010.1"/>
</dbReference>
<name>A0A3N5B3V4_9BACI</name>
<evidence type="ECO:0000313" key="2">
    <source>
        <dbReference type="EMBL" id="RPF52084.1"/>
    </source>
</evidence>
<evidence type="ECO:0000313" key="3">
    <source>
        <dbReference type="Proteomes" id="UP000276443"/>
    </source>
</evidence>
<organism evidence="2 3">
    <name type="scientific">Aquisalibacillus elongatus</name>
    <dbReference type="NCBI Taxonomy" id="485577"/>
    <lineage>
        <taxon>Bacteria</taxon>
        <taxon>Bacillati</taxon>
        <taxon>Bacillota</taxon>
        <taxon>Bacilli</taxon>
        <taxon>Bacillales</taxon>
        <taxon>Bacillaceae</taxon>
        <taxon>Aquisalibacillus</taxon>
    </lineage>
</organism>
<feature type="region of interest" description="Disordered" evidence="1">
    <location>
        <begin position="1"/>
        <end position="41"/>
    </location>
</feature>
<accession>A0A3N5B3V4</accession>
<proteinExistence type="predicted"/>
<keyword evidence="3" id="KW-1185">Reference proteome</keyword>
<reference evidence="2 3" key="1">
    <citation type="submission" date="2018-11" db="EMBL/GenBank/DDBJ databases">
        <title>Genomic Encyclopedia of Type Strains, Phase IV (KMG-IV): sequencing the most valuable type-strain genomes for metagenomic binning, comparative biology and taxonomic classification.</title>
        <authorList>
            <person name="Goeker M."/>
        </authorList>
    </citation>
    <scope>NUCLEOTIDE SEQUENCE [LARGE SCALE GENOMIC DNA]</scope>
    <source>
        <strain evidence="2 3">DSM 18090</strain>
    </source>
</reference>
<sequence>MKSQPIYKRKRHNKTASIQQEKFTDKKRKKAEADRHTRGGF</sequence>
<protein>
    <submittedName>
        <fullName evidence="2">Uncharacterized protein</fullName>
    </submittedName>
</protein>
<dbReference type="EMBL" id="RKRF01000010">
    <property type="protein sequence ID" value="RPF52084.1"/>
    <property type="molecule type" value="Genomic_DNA"/>
</dbReference>
<evidence type="ECO:0000256" key="1">
    <source>
        <dbReference type="SAM" id="MobiDB-lite"/>
    </source>
</evidence>
<gene>
    <name evidence="2" type="ORF">EDC24_2074</name>
</gene>
<feature type="compositionally biased region" description="Basic and acidic residues" evidence="1">
    <location>
        <begin position="31"/>
        <end position="41"/>
    </location>
</feature>